<dbReference type="Proteomes" id="UP001362999">
    <property type="component" value="Unassembled WGS sequence"/>
</dbReference>
<sequence length="211" mass="23515">MSDSRKFPALSYRMSKFEGGGRPRFLGLSQVSPFAFNYSQTHDLDLAVEIRSVVKASTITQQDFASDTLVYTVIPIRLVAPCMTKSQLKQAAKLHGVKVKARANNDAIAQSLVDHSLLTNTSADPKRRNAIQTAAANLRQRNGKASPSAALKRQRKQKRDVKVKVVEVEEKEEAIFPPAPASHKLRHSSWTLILSRKQVVQFADYWSRSLG</sequence>
<protein>
    <submittedName>
        <fullName evidence="1">Uncharacterized protein</fullName>
    </submittedName>
</protein>
<organism evidence="1 2">
    <name type="scientific">Favolaschia claudopus</name>
    <dbReference type="NCBI Taxonomy" id="2862362"/>
    <lineage>
        <taxon>Eukaryota</taxon>
        <taxon>Fungi</taxon>
        <taxon>Dikarya</taxon>
        <taxon>Basidiomycota</taxon>
        <taxon>Agaricomycotina</taxon>
        <taxon>Agaricomycetes</taxon>
        <taxon>Agaricomycetidae</taxon>
        <taxon>Agaricales</taxon>
        <taxon>Marasmiineae</taxon>
        <taxon>Mycenaceae</taxon>
        <taxon>Favolaschia</taxon>
    </lineage>
</organism>
<accession>A0AAW0BJX9</accession>
<name>A0AAW0BJX9_9AGAR</name>
<dbReference type="EMBL" id="JAWWNJ010000030">
    <property type="protein sequence ID" value="KAK7026926.1"/>
    <property type="molecule type" value="Genomic_DNA"/>
</dbReference>
<reference evidence="1 2" key="1">
    <citation type="journal article" date="2024" name="J Genomics">
        <title>Draft genome sequencing and assembly of Favolaschia claudopus CIRM-BRFM 2984 isolated from oak limbs.</title>
        <authorList>
            <person name="Navarro D."/>
            <person name="Drula E."/>
            <person name="Chaduli D."/>
            <person name="Cazenave R."/>
            <person name="Ahrendt S."/>
            <person name="Wang J."/>
            <person name="Lipzen A."/>
            <person name="Daum C."/>
            <person name="Barry K."/>
            <person name="Grigoriev I.V."/>
            <person name="Favel A."/>
            <person name="Rosso M.N."/>
            <person name="Martin F."/>
        </authorList>
    </citation>
    <scope>NUCLEOTIDE SEQUENCE [LARGE SCALE GENOMIC DNA]</scope>
    <source>
        <strain evidence="1 2">CIRM-BRFM 2984</strain>
    </source>
</reference>
<gene>
    <name evidence="1" type="ORF">R3P38DRAFT_2777059</name>
</gene>
<proteinExistence type="predicted"/>
<dbReference type="AlphaFoldDB" id="A0AAW0BJX9"/>
<comment type="caution">
    <text evidence="1">The sequence shown here is derived from an EMBL/GenBank/DDBJ whole genome shotgun (WGS) entry which is preliminary data.</text>
</comment>
<evidence type="ECO:0000313" key="1">
    <source>
        <dbReference type="EMBL" id="KAK7026926.1"/>
    </source>
</evidence>
<evidence type="ECO:0000313" key="2">
    <source>
        <dbReference type="Proteomes" id="UP001362999"/>
    </source>
</evidence>
<keyword evidence="2" id="KW-1185">Reference proteome</keyword>